<accession>A0A2G0CJG3</accession>
<name>A0A2G0CJG3_9BACT</name>
<organism evidence="1 2">
    <name type="scientific">Neolewinella marina</name>
    <dbReference type="NCBI Taxonomy" id="438751"/>
    <lineage>
        <taxon>Bacteria</taxon>
        <taxon>Pseudomonadati</taxon>
        <taxon>Bacteroidota</taxon>
        <taxon>Saprospiria</taxon>
        <taxon>Saprospirales</taxon>
        <taxon>Lewinellaceae</taxon>
        <taxon>Neolewinella</taxon>
    </lineage>
</organism>
<protein>
    <submittedName>
        <fullName evidence="1">Uncharacterized protein</fullName>
    </submittedName>
</protein>
<keyword evidence="2" id="KW-1185">Reference proteome</keyword>
<dbReference type="EMBL" id="PDLO01000001">
    <property type="protein sequence ID" value="PHL00117.1"/>
    <property type="molecule type" value="Genomic_DNA"/>
</dbReference>
<dbReference type="Proteomes" id="UP000226437">
    <property type="component" value="Unassembled WGS sequence"/>
</dbReference>
<gene>
    <name evidence="1" type="ORF">CGL56_03485</name>
</gene>
<evidence type="ECO:0000313" key="2">
    <source>
        <dbReference type="Proteomes" id="UP000226437"/>
    </source>
</evidence>
<dbReference type="OrthoDB" id="1496170at2"/>
<dbReference type="RefSeq" id="WP_099105095.1">
    <property type="nucleotide sequence ID" value="NZ_JAATJF010000001.1"/>
</dbReference>
<dbReference type="AlphaFoldDB" id="A0A2G0CJG3"/>
<sequence>MYSPNPATLSFYHRACRSGLPTDVRLGSPRLRDCGGLGICSIRLRGQNTSAAACSHVVPTFLRIEAATGRLLLHLTGRALTPEVRERHFRGGFLTLTHPYRLSPPLLRALGLPAGKYTLPTGRYPILDDGTFCTASLPLACVIRGIQPLPRPAA</sequence>
<proteinExistence type="predicted"/>
<comment type="caution">
    <text evidence="1">The sequence shown here is derived from an EMBL/GenBank/DDBJ whole genome shotgun (WGS) entry which is preliminary data.</text>
</comment>
<reference evidence="1 2" key="1">
    <citation type="submission" date="2017-10" db="EMBL/GenBank/DDBJ databases">
        <title>The draft genome sequence of Lewinella marina KCTC 32374.</title>
        <authorList>
            <person name="Wang K."/>
        </authorList>
    </citation>
    <scope>NUCLEOTIDE SEQUENCE [LARGE SCALE GENOMIC DNA]</scope>
    <source>
        <strain evidence="1 2">MKG-38</strain>
    </source>
</reference>
<evidence type="ECO:0000313" key="1">
    <source>
        <dbReference type="EMBL" id="PHL00117.1"/>
    </source>
</evidence>